<evidence type="ECO:0000313" key="5">
    <source>
        <dbReference type="Proteomes" id="UP000198287"/>
    </source>
</evidence>
<protein>
    <submittedName>
        <fullName evidence="4">Protein jagged-1</fullName>
    </submittedName>
</protein>
<dbReference type="OrthoDB" id="4405280at2759"/>
<dbReference type="InterPro" id="IPR013783">
    <property type="entry name" value="Ig-like_fold"/>
</dbReference>
<organism evidence="4 5">
    <name type="scientific">Folsomia candida</name>
    <name type="common">Springtail</name>
    <dbReference type="NCBI Taxonomy" id="158441"/>
    <lineage>
        <taxon>Eukaryota</taxon>
        <taxon>Metazoa</taxon>
        <taxon>Ecdysozoa</taxon>
        <taxon>Arthropoda</taxon>
        <taxon>Hexapoda</taxon>
        <taxon>Collembola</taxon>
        <taxon>Entomobryomorpha</taxon>
        <taxon>Isotomoidea</taxon>
        <taxon>Isotomidae</taxon>
        <taxon>Proisotominae</taxon>
        <taxon>Folsomia</taxon>
    </lineage>
</organism>
<dbReference type="InterPro" id="IPR000742">
    <property type="entry name" value="EGF"/>
</dbReference>
<keyword evidence="2" id="KW-0732">Signal</keyword>
<feature type="disulfide bond" evidence="1">
    <location>
        <begin position="472"/>
        <end position="489"/>
    </location>
</feature>
<dbReference type="STRING" id="158441.A0A226F5D2"/>
<feature type="domain" description="EGF-like" evidence="3">
    <location>
        <begin position="779"/>
        <end position="817"/>
    </location>
</feature>
<proteinExistence type="predicted"/>
<reference evidence="4 5" key="1">
    <citation type="submission" date="2015-12" db="EMBL/GenBank/DDBJ databases">
        <title>The genome of Folsomia candida.</title>
        <authorList>
            <person name="Faddeeva A."/>
            <person name="Derks M.F."/>
            <person name="Anvar Y."/>
            <person name="Smit S."/>
            <person name="Van Straalen N."/>
            <person name="Roelofs D."/>
        </authorList>
    </citation>
    <scope>NUCLEOTIDE SEQUENCE [LARGE SCALE GENOMIC DNA]</scope>
    <source>
        <strain evidence="4 5">VU population</strain>
        <tissue evidence="4">Whole body</tissue>
    </source>
</reference>
<feature type="signal peptide" evidence="2">
    <location>
        <begin position="1"/>
        <end position="31"/>
    </location>
</feature>
<dbReference type="PROSITE" id="PS50026">
    <property type="entry name" value="EGF_3"/>
    <property type="match status" value="3"/>
</dbReference>
<evidence type="ECO:0000256" key="1">
    <source>
        <dbReference type="PROSITE-ProRule" id="PRU00076"/>
    </source>
</evidence>
<keyword evidence="1" id="KW-0245">EGF-like domain</keyword>
<evidence type="ECO:0000259" key="3">
    <source>
        <dbReference type="PROSITE" id="PS50026"/>
    </source>
</evidence>
<comment type="caution">
    <text evidence="1">Lacks conserved residue(s) required for the propagation of feature annotation.</text>
</comment>
<gene>
    <name evidence="4" type="ORF">Fcan01_01740</name>
</gene>
<dbReference type="PANTHER" id="PTHR22963">
    <property type="entry name" value="ENDOGLIN-RELATED"/>
    <property type="match status" value="1"/>
</dbReference>
<feature type="domain" description="EGF-like" evidence="3">
    <location>
        <begin position="463"/>
        <end position="504"/>
    </location>
</feature>
<dbReference type="AlphaFoldDB" id="A0A226F5D2"/>
<dbReference type="EMBL" id="LNIX01000001">
    <property type="protein sequence ID" value="OXA64667.1"/>
    <property type="molecule type" value="Genomic_DNA"/>
</dbReference>
<dbReference type="SMART" id="SM00181">
    <property type="entry name" value="EGF"/>
    <property type="match status" value="9"/>
</dbReference>
<name>A0A226F5D2_FOLCA</name>
<evidence type="ECO:0000256" key="2">
    <source>
        <dbReference type="SAM" id="SignalP"/>
    </source>
</evidence>
<dbReference type="OMA" id="SKETHEM"/>
<keyword evidence="5" id="KW-1185">Reference proteome</keyword>
<sequence length="847" mass="93036">MSKMRSTKGFVFLPLVVMCCSFVTNFELASSLSIPVERDNLRLRILEFDNVSGKLVQVLTSRNSDIIYGEDVGKTSVIVLECRSGYGPVTLSYKGDGAPAFTTNTNTTRTSHGLYFWSFLSFERPLSAEDSGNFTCISPNNDPGILNSVYLYVPDSSRAVFVPSRLAQRLEYPKANYFRIPCSVVHPGARVTLEKLSKTSYDDNEASSQITYSPKSGFYIPISMVNSEGSTTFVCKASFRGKEDEAEYKIFSQEPSSNFESDAEQIFPPTPTLSTPNNIRPSSGLRSACTSSTCGKFAECIVIDYAAHCVCYENHTGDPWKMCNKISEHFQQYAQEDPCSPNPCGRNNPCIPVNGHPVCTCQGNHQGSPTICQPAASQARPTTASPHCTNNNDCAWDAYCNQRTGLCENVCSNNSTPFCAQNSECHSLNHSPVCKCLPGFNGNPYFSKNSQGCLSAFGQPNKHQPNCSPSLCGLNAHCKIDRHSLRAVCVCPKGFTGNAYRACSQVKHRPEPVRQPEIINNHTTTNDVDLQKHLCNRTRCGFGAKCRIRGLDVQCFCPSGTQGNPNIRCDPHTDKIDAVKACDGCGPNSVCTVTGRKVFCECSQNATGIPPNCIHEKRGGASGFCRDNFDCAEDNVCDRRKCVNPCSWMCSETANCAVLNHIVKCTCPLGYEGDPKFGCQRLAVPDNEPEHPCKLNCGRNTVCRAVMFNELEEYRNTLRQNRQEALYFDMIRANGNLQANGVFSECLCRKGYQGNPYSLSGCNPRGDDEGAEHPVIVMETNPCDPTPCGSNSFCRSYNGKAFCSCDFDSTGQPPKCKHRCKADSHCMFNESCIDGLCHHASAVKRPL</sequence>
<feature type="chain" id="PRO_5012149619" evidence="2">
    <location>
        <begin position="32"/>
        <end position="847"/>
    </location>
</feature>
<keyword evidence="1" id="KW-1015">Disulfide bond</keyword>
<feature type="domain" description="EGF-like" evidence="3">
    <location>
        <begin position="335"/>
        <end position="373"/>
    </location>
</feature>
<comment type="caution">
    <text evidence="4">The sequence shown here is derived from an EMBL/GenBank/DDBJ whole genome shotgun (WGS) entry which is preliminary data.</text>
</comment>
<dbReference type="Gene3D" id="2.60.40.10">
    <property type="entry name" value="Immunoglobulins"/>
    <property type="match status" value="1"/>
</dbReference>
<dbReference type="Proteomes" id="UP000198287">
    <property type="component" value="Unassembled WGS sequence"/>
</dbReference>
<evidence type="ECO:0000313" key="4">
    <source>
        <dbReference type="EMBL" id="OXA64667.1"/>
    </source>
</evidence>
<dbReference type="PANTHER" id="PTHR22963:SF39">
    <property type="entry name" value="DUMPY"/>
    <property type="match status" value="1"/>
</dbReference>
<accession>A0A226F5D2</accession>
<dbReference type="PROSITE" id="PS01186">
    <property type="entry name" value="EGF_2"/>
    <property type="match status" value="2"/>
</dbReference>